<evidence type="ECO:0000313" key="3">
    <source>
        <dbReference type="Proteomes" id="UP000618591"/>
    </source>
</evidence>
<name>A0ABQ1H7F6_9SPHN</name>
<keyword evidence="3" id="KW-1185">Reference proteome</keyword>
<organism evidence="2 3">
    <name type="scientific">Sphingomonas psychrolutea</name>
    <dbReference type="NCBI Taxonomy" id="1259676"/>
    <lineage>
        <taxon>Bacteria</taxon>
        <taxon>Pseudomonadati</taxon>
        <taxon>Pseudomonadota</taxon>
        <taxon>Alphaproteobacteria</taxon>
        <taxon>Sphingomonadales</taxon>
        <taxon>Sphingomonadaceae</taxon>
        <taxon>Sphingomonas</taxon>
    </lineage>
</organism>
<accession>A0ABQ1H7F6</accession>
<protein>
    <submittedName>
        <fullName evidence="2">Uncharacterized protein</fullName>
    </submittedName>
</protein>
<feature type="region of interest" description="Disordered" evidence="1">
    <location>
        <begin position="1"/>
        <end position="43"/>
    </location>
</feature>
<dbReference type="EMBL" id="BMDW01000040">
    <property type="protein sequence ID" value="GGA62302.1"/>
    <property type="molecule type" value="Genomic_DNA"/>
</dbReference>
<evidence type="ECO:0000313" key="2">
    <source>
        <dbReference type="EMBL" id="GGA62302.1"/>
    </source>
</evidence>
<sequence length="63" mass="6881">MLSVSVAHSPEKTKGPQVFPESDCRPGKSQSNAAYRPSAPKSQAKRYALALRGTRWHTARVSV</sequence>
<proteinExistence type="predicted"/>
<gene>
    <name evidence="2" type="ORF">GCM10011395_35640</name>
</gene>
<dbReference type="Proteomes" id="UP000618591">
    <property type="component" value="Unassembled WGS sequence"/>
</dbReference>
<evidence type="ECO:0000256" key="1">
    <source>
        <dbReference type="SAM" id="MobiDB-lite"/>
    </source>
</evidence>
<comment type="caution">
    <text evidence="2">The sequence shown here is derived from an EMBL/GenBank/DDBJ whole genome shotgun (WGS) entry which is preliminary data.</text>
</comment>
<reference evidence="3" key="1">
    <citation type="journal article" date="2019" name="Int. J. Syst. Evol. Microbiol.">
        <title>The Global Catalogue of Microorganisms (GCM) 10K type strain sequencing project: providing services to taxonomists for standard genome sequencing and annotation.</title>
        <authorList>
            <consortium name="The Broad Institute Genomics Platform"/>
            <consortium name="The Broad Institute Genome Sequencing Center for Infectious Disease"/>
            <person name="Wu L."/>
            <person name="Ma J."/>
        </authorList>
    </citation>
    <scope>NUCLEOTIDE SEQUENCE [LARGE SCALE GENOMIC DNA]</scope>
    <source>
        <strain evidence="3">CGMCC 1.10106</strain>
    </source>
</reference>